<accession>A0A4Q7NES0</accession>
<evidence type="ECO:0000256" key="2">
    <source>
        <dbReference type="SAM" id="SignalP"/>
    </source>
</evidence>
<evidence type="ECO:0000256" key="1">
    <source>
        <dbReference type="ARBA" id="ARBA00006987"/>
    </source>
</evidence>
<keyword evidence="3" id="KW-0675">Receptor</keyword>
<feature type="signal peptide" evidence="2">
    <location>
        <begin position="1"/>
        <end position="21"/>
    </location>
</feature>
<organism evidence="3 4">
    <name type="scientific">Pigmentiphaga kullae</name>
    <dbReference type="NCBI Taxonomy" id="151784"/>
    <lineage>
        <taxon>Bacteria</taxon>
        <taxon>Pseudomonadati</taxon>
        <taxon>Pseudomonadota</taxon>
        <taxon>Betaproteobacteria</taxon>
        <taxon>Burkholderiales</taxon>
        <taxon>Alcaligenaceae</taxon>
        <taxon>Pigmentiphaga</taxon>
    </lineage>
</organism>
<dbReference type="Gene3D" id="3.40.190.10">
    <property type="entry name" value="Periplasmic binding protein-like II"/>
    <property type="match status" value="1"/>
</dbReference>
<keyword evidence="2" id="KW-0732">Signal</keyword>
<dbReference type="EMBL" id="SGXC01000002">
    <property type="protein sequence ID" value="RZS81556.1"/>
    <property type="molecule type" value="Genomic_DNA"/>
</dbReference>
<comment type="similarity">
    <text evidence="1">Belongs to the UPF0065 (bug) family.</text>
</comment>
<dbReference type="PANTHER" id="PTHR42928">
    <property type="entry name" value="TRICARBOXYLATE-BINDING PROTEIN"/>
    <property type="match status" value="1"/>
</dbReference>
<gene>
    <name evidence="3" type="ORF">EV675_4181</name>
</gene>
<dbReference type="Gene3D" id="3.40.190.150">
    <property type="entry name" value="Bordetella uptake gene, domain 1"/>
    <property type="match status" value="1"/>
</dbReference>
<dbReference type="PANTHER" id="PTHR42928:SF5">
    <property type="entry name" value="BLR1237 PROTEIN"/>
    <property type="match status" value="1"/>
</dbReference>
<feature type="chain" id="PRO_5020696544" evidence="2">
    <location>
        <begin position="22"/>
        <end position="318"/>
    </location>
</feature>
<protein>
    <submittedName>
        <fullName evidence="3">Tripartite-type tricarboxylate transporter receptor subunit TctC</fullName>
    </submittedName>
</protein>
<dbReference type="InterPro" id="IPR005064">
    <property type="entry name" value="BUG"/>
</dbReference>
<dbReference type="InterPro" id="IPR042100">
    <property type="entry name" value="Bug_dom1"/>
</dbReference>
<sequence>MRLSRLWWMVVLFSCAGASQAQTYPDRPLRLIVPFGAGGNSDFAARQIGKSLGDVLGQTVVVENRGGAGGVLGVKEMLGYPADGYTLLLGTVGTQIVNTLLYKHLPYDPDKQLAPVGLATNTPSVLVVRSSLAVRTLDELIAYARARPGVLNYGAAGTLHLGMETLKASYGLDIVKVPYKGSGESVTAVAGGQIDVLMDSSQVVGPQVAAGKLRALAVMSDQPLASVPGVPTTAQLGLPDLKAGNWTALYVAAGTPAAIQETLSRALQKVVASAELKARLADYGTQLYKGSPEEYRAFIAADKAKVRRLVEIAGLQAQ</sequence>
<reference evidence="3 4" key="1">
    <citation type="submission" date="2019-02" db="EMBL/GenBank/DDBJ databases">
        <title>Genomic Encyclopedia of Type Strains, Phase IV (KMG-IV): sequencing the most valuable type-strain genomes for metagenomic binning, comparative biology and taxonomic classification.</title>
        <authorList>
            <person name="Goeker M."/>
        </authorList>
    </citation>
    <scope>NUCLEOTIDE SEQUENCE [LARGE SCALE GENOMIC DNA]</scope>
    <source>
        <strain evidence="3 4">K24</strain>
    </source>
</reference>
<dbReference type="Pfam" id="PF03401">
    <property type="entry name" value="TctC"/>
    <property type="match status" value="1"/>
</dbReference>
<keyword evidence="4" id="KW-1185">Reference proteome</keyword>
<evidence type="ECO:0000313" key="4">
    <source>
        <dbReference type="Proteomes" id="UP000292445"/>
    </source>
</evidence>
<dbReference type="PIRSF" id="PIRSF017082">
    <property type="entry name" value="YflP"/>
    <property type="match status" value="1"/>
</dbReference>
<dbReference type="SUPFAM" id="SSF53850">
    <property type="entry name" value="Periplasmic binding protein-like II"/>
    <property type="match status" value="1"/>
</dbReference>
<dbReference type="AlphaFoldDB" id="A0A4Q7NES0"/>
<proteinExistence type="inferred from homology"/>
<dbReference type="RefSeq" id="WP_242621518.1">
    <property type="nucleotide sequence ID" value="NZ_SGXC01000002.1"/>
</dbReference>
<dbReference type="CDD" id="cd07012">
    <property type="entry name" value="PBP2_Bug_TTT"/>
    <property type="match status" value="1"/>
</dbReference>
<evidence type="ECO:0000313" key="3">
    <source>
        <dbReference type="EMBL" id="RZS81556.1"/>
    </source>
</evidence>
<dbReference type="Proteomes" id="UP000292445">
    <property type="component" value="Unassembled WGS sequence"/>
</dbReference>
<comment type="caution">
    <text evidence="3">The sequence shown here is derived from an EMBL/GenBank/DDBJ whole genome shotgun (WGS) entry which is preliminary data.</text>
</comment>
<name>A0A4Q7NES0_9BURK</name>